<evidence type="ECO:0000313" key="2">
    <source>
        <dbReference type="Proteomes" id="UP000291084"/>
    </source>
</evidence>
<dbReference type="AlphaFoldDB" id="A0A0S3SIG7"/>
<name>A0A0S3SIG7_PHAAN</name>
<dbReference type="EMBL" id="AP015040">
    <property type="protein sequence ID" value="BAT92610.1"/>
    <property type="molecule type" value="Genomic_DNA"/>
</dbReference>
<evidence type="ECO:0000313" key="1">
    <source>
        <dbReference type="EMBL" id="BAT92610.1"/>
    </source>
</evidence>
<sequence length="99" mass="10809">MINKVQDLNAINGFSQHSWCTFEATALAQNLICCFMSPADLLEAQFGIGGAQLCTNHASDKYLRFISIIPSVLKLSTSVFLAGLHLGMLQVCQSKNDIM</sequence>
<protein>
    <submittedName>
        <fullName evidence="1">Uncharacterized protein</fullName>
    </submittedName>
</protein>
<dbReference type="Proteomes" id="UP000291084">
    <property type="component" value="Chromosome 7"/>
</dbReference>
<keyword evidence="2" id="KW-1185">Reference proteome</keyword>
<proteinExistence type="predicted"/>
<reference evidence="1 2" key="1">
    <citation type="journal article" date="2015" name="Sci. Rep.">
        <title>The power of single molecule real-time sequencing technology in the de novo assembly of a eukaryotic genome.</title>
        <authorList>
            <person name="Sakai H."/>
            <person name="Naito K."/>
            <person name="Ogiso-Tanaka E."/>
            <person name="Takahashi Y."/>
            <person name="Iseki K."/>
            <person name="Muto C."/>
            <person name="Satou K."/>
            <person name="Teruya K."/>
            <person name="Shiroma A."/>
            <person name="Shimoji M."/>
            <person name="Hirano T."/>
            <person name="Itoh T."/>
            <person name="Kaga A."/>
            <person name="Tomooka N."/>
        </authorList>
    </citation>
    <scope>NUCLEOTIDE SEQUENCE [LARGE SCALE GENOMIC DNA]</scope>
    <source>
        <strain evidence="2">cv. Shumari</strain>
    </source>
</reference>
<accession>A0A0S3SIG7</accession>
<gene>
    <name evidence="1" type="primary">Vigan.07G137500</name>
    <name evidence="1" type="ORF">VIGAN_07137500</name>
</gene>
<organism evidence="1 2">
    <name type="scientific">Vigna angularis var. angularis</name>
    <dbReference type="NCBI Taxonomy" id="157739"/>
    <lineage>
        <taxon>Eukaryota</taxon>
        <taxon>Viridiplantae</taxon>
        <taxon>Streptophyta</taxon>
        <taxon>Embryophyta</taxon>
        <taxon>Tracheophyta</taxon>
        <taxon>Spermatophyta</taxon>
        <taxon>Magnoliopsida</taxon>
        <taxon>eudicotyledons</taxon>
        <taxon>Gunneridae</taxon>
        <taxon>Pentapetalae</taxon>
        <taxon>rosids</taxon>
        <taxon>fabids</taxon>
        <taxon>Fabales</taxon>
        <taxon>Fabaceae</taxon>
        <taxon>Papilionoideae</taxon>
        <taxon>50 kb inversion clade</taxon>
        <taxon>NPAAA clade</taxon>
        <taxon>indigoferoid/millettioid clade</taxon>
        <taxon>Phaseoleae</taxon>
        <taxon>Vigna</taxon>
    </lineage>
</organism>